<evidence type="ECO:0000313" key="4">
    <source>
        <dbReference type="RefSeq" id="XP_022343711.1"/>
    </source>
</evidence>
<dbReference type="GeneID" id="111136863"/>
<dbReference type="OrthoDB" id="6158675at2759"/>
<evidence type="ECO:0000313" key="3">
    <source>
        <dbReference type="Proteomes" id="UP000694844"/>
    </source>
</evidence>
<keyword evidence="3" id="KW-1185">Reference proteome</keyword>
<name>A0A8B8EUR9_CRAVI</name>
<keyword evidence="2" id="KW-1133">Transmembrane helix</keyword>
<organism evidence="3 4">
    <name type="scientific">Crassostrea virginica</name>
    <name type="common">Eastern oyster</name>
    <dbReference type="NCBI Taxonomy" id="6565"/>
    <lineage>
        <taxon>Eukaryota</taxon>
        <taxon>Metazoa</taxon>
        <taxon>Spiralia</taxon>
        <taxon>Lophotrochozoa</taxon>
        <taxon>Mollusca</taxon>
        <taxon>Bivalvia</taxon>
        <taxon>Autobranchia</taxon>
        <taxon>Pteriomorphia</taxon>
        <taxon>Ostreida</taxon>
        <taxon>Ostreoidea</taxon>
        <taxon>Ostreidae</taxon>
        <taxon>Crassostrea</taxon>
    </lineage>
</organism>
<dbReference type="Proteomes" id="UP000694844">
    <property type="component" value="Chromosome 5"/>
</dbReference>
<feature type="transmembrane region" description="Helical" evidence="2">
    <location>
        <begin position="6"/>
        <end position="23"/>
    </location>
</feature>
<proteinExistence type="predicted"/>
<keyword evidence="2" id="KW-0472">Membrane</keyword>
<feature type="compositionally biased region" description="Basic and acidic residues" evidence="1">
    <location>
        <begin position="358"/>
        <end position="375"/>
    </location>
</feature>
<feature type="region of interest" description="Disordered" evidence="1">
    <location>
        <begin position="355"/>
        <end position="375"/>
    </location>
</feature>
<sequence>MHWGLMTYMVFLVVIQDVIGFLLNSPCKKTTDWDDYHLQCVTNHKIYLRHHTIEDGFEKLLFPALGCTSKDALYCGADLPNNNTINLQNDVFVNAVKQCNGKTDCILRTDYFTKAEKSVRDSCDTSTHPDLQNAKFRQSMYYECIPESPMLDMCTRSSENRSQHIYLEASSNGSQRNCSCHVTGSASKVEILQIISSQVQIFSNNSFVLDHQNPRLGIYGMVIPINDDSLTVTLLGVSNESLALIKIVGNVAVECNKTNVSTSPLQNTTKTPSQLNETTNTHVTTARHISETTTKEEHNNGSSDHNMKSWTRSLTLVLTAFILVVILLLLISVIQRRKDRDLLLAILLKLDETFPGTDTDHRSATPETNHSEISENDRNYQEISSRFFNHANATQLMNPDYEIEVKSQSGLTSQDVFVSMDGKSDQSLLRADETNGVYELQQRF</sequence>
<accession>A0A8B8EUR9</accession>
<protein>
    <submittedName>
        <fullName evidence="4">Uncharacterized protein LOC111136863 isoform X1</fullName>
    </submittedName>
</protein>
<evidence type="ECO:0000256" key="1">
    <source>
        <dbReference type="SAM" id="MobiDB-lite"/>
    </source>
</evidence>
<reference evidence="4" key="1">
    <citation type="submission" date="2025-08" db="UniProtKB">
        <authorList>
            <consortium name="RefSeq"/>
        </authorList>
    </citation>
    <scope>IDENTIFICATION</scope>
    <source>
        <tissue evidence="4">Whole sample</tissue>
    </source>
</reference>
<evidence type="ECO:0000256" key="2">
    <source>
        <dbReference type="SAM" id="Phobius"/>
    </source>
</evidence>
<dbReference type="AlphaFoldDB" id="A0A8B8EUR9"/>
<feature type="region of interest" description="Disordered" evidence="1">
    <location>
        <begin position="263"/>
        <end position="284"/>
    </location>
</feature>
<dbReference type="KEGG" id="cvn:111136863"/>
<gene>
    <name evidence="4" type="primary">LOC111136863</name>
</gene>
<dbReference type="RefSeq" id="XP_022343711.1">
    <property type="nucleotide sequence ID" value="XM_022488003.1"/>
</dbReference>
<keyword evidence="2" id="KW-0812">Transmembrane</keyword>
<feature type="transmembrane region" description="Helical" evidence="2">
    <location>
        <begin position="314"/>
        <end position="334"/>
    </location>
</feature>